<dbReference type="GO" id="GO:0015031">
    <property type="term" value="P:protein transport"/>
    <property type="evidence" value="ECO:0007669"/>
    <property type="project" value="UniProtKB-KW"/>
</dbReference>
<reference evidence="10" key="1">
    <citation type="journal article" date="2019" name="Gigascience">
        <title>De novo genome assembly of the endangered Acer yangbiense, a plant species with extremely small populations endemic to Yunnan Province, China.</title>
        <authorList>
            <person name="Yang J."/>
            <person name="Wariss H.M."/>
            <person name="Tao L."/>
            <person name="Zhang R."/>
            <person name="Yun Q."/>
            <person name="Hollingsworth P."/>
            <person name="Dao Z."/>
            <person name="Luo G."/>
            <person name="Guo H."/>
            <person name="Ma Y."/>
            <person name="Sun W."/>
        </authorList>
    </citation>
    <scope>NUCLEOTIDE SEQUENCE [LARGE SCALE GENOMIC DNA]</scope>
    <source>
        <strain evidence="10">cv. br00</strain>
    </source>
</reference>
<dbReference type="AlphaFoldDB" id="A0A5N5KPY4"/>
<evidence type="ECO:0000256" key="3">
    <source>
        <dbReference type="ARBA" id="ARBA00008025"/>
    </source>
</evidence>
<keyword evidence="6 7" id="KW-0472">Membrane</keyword>
<gene>
    <name evidence="9" type="ORF">DKX38_019124</name>
</gene>
<keyword evidence="4" id="KW-0653">Protein transport</keyword>
<organism evidence="9 10">
    <name type="scientific">Salix brachista</name>
    <dbReference type="NCBI Taxonomy" id="2182728"/>
    <lineage>
        <taxon>Eukaryota</taxon>
        <taxon>Viridiplantae</taxon>
        <taxon>Streptophyta</taxon>
        <taxon>Embryophyta</taxon>
        <taxon>Tracheophyta</taxon>
        <taxon>Spermatophyta</taxon>
        <taxon>Magnoliopsida</taxon>
        <taxon>eudicotyledons</taxon>
        <taxon>Gunneridae</taxon>
        <taxon>Pentapetalae</taxon>
        <taxon>rosids</taxon>
        <taxon>fabids</taxon>
        <taxon>Malpighiales</taxon>
        <taxon>Salicaceae</taxon>
        <taxon>Saliceae</taxon>
        <taxon>Salix</taxon>
    </lineage>
</organism>
<protein>
    <recommendedName>
        <fullName evidence="8">Longin domain-containing protein</fullName>
    </recommendedName>
</protein>
<keyword evidence="7" id="KW-1133">Transmembrane helix</keyword>
<dbReference type="InterPro" id="IPR044565">
    <property type="entry name" value="Sec22"/>
</dbReference>
<comment type="similarity">
    <text evidence="3">Belongs to the synaptobrevin family.</text>
</comment>
<dbReference type="SMART" id="SM01270">
    <property type="entry name" value="Longin"/>
    <property type="match status" value="1"/>
</dbReference>
<evidence type="ECO:0000259" key="8">
    <source>
        <dbReference type="PROSITE" id="PS50859"/>
    </source>
</evidence>
<keyword evidence="4" id="KW-0813">Transport</keyword>
<evidence type="ECO:0000313" key="9">
    <source>
        <dbReference type="EMBL" id="KAB5532454.1"/>
    </source>
</evidence>
<dbReference type="GO" id="GO:0000139">
    <property type="term" value="C:Golgi membrane"/>
    <property type="evidence" value="ECO:0007669"/>
    <property type="project" value="UniProtKB-SubCell"/>
</dbReference>
<dbReference type="FunFam" id="3.30.450.50:FF:000003">
    <property type="entry name" value="25.3 kDa vesicle transport protein-like"/>
    <property type="match status" value="1"/>
</dbReference>
<proteinExistence type="inferred from homology"/>
<keyword evidence="7" id="KW-0812">Transmembrane</keyword>
<sequence>MGIDKWLEDDRLTIKDQLYVQPRPTKPNLVFLGMVKITIVGRVMDGLPLAQGPRYVNEENCSFLCYKQQGEFILKEISRGALIPSKMTIRIDHHSLNYLIGNGVCFMALCDSSYPRKLAFHYLQDLQKEFEKFDNSVVGKITRPYSFVKFDGVIGSIRKQYIDTRTQANLSKLNANREKELEIVTENISEILQRKRNSEISERLPATTPEPASPIWGSPLLEVIALKWTPITAIVAVAAILLWASLVLKDDFII</sequence>
<evidence type="ECO:0000256" key="5">
    <source>
        <dbReference type="ARBA" id="ARBA00023054"/>
    </source>
</evidence>
<evidence type="ECO:0000256" key="1">
    <source>
        <dbReference type="ARBA" id="ARBA00004163"/>
    </source>
</evidence>
<dbReference type="EMBL" id="VDCV01000012">
    <property type="protein sequence ID" value="KAB5532454.1"/>
    <property type="molecule type" value="Genomic_DNA"/>
</dbReference>
<dbReference type="PROSITE" id="PS50859">
    <property type="entry name" value="LONGIN"/>
    <property type="match status" value="1"/>
</dbReference>
<dbReference type="CDD" id="cd14824">
    <property type="entry name" value="Longin"/>
    <property type="match status" value="1"/>
</dbReference>
<evidence type="ECO:0000256" key="4">
    <source>
        <dbReference type="ARBA" id="ARBA00022927"/>
    </source>
</evidence>
<dbReference type="PANTHER" id="PTHR45837">
    <property type="entry name" value="VESICLE-TRAFFICKING PROTEIN SEC22B"/>
    <property type="match status" value="1"/>
</dbReference>
<keyword evidence="10" id="KW-1185">Reference proteome</keyword>
<evidence type="ECO:0000313" key="10">
    <source>
        <dbReference type="Proteomes" id="UP000326939"/>
    </source>
</evidence>
<dbReference type="GO" id="GO:0005789">
    <property type="term" value="C:endoplasmic reticulum membrane"/>
    <property type="evidence" value="ECO:0007669"/>
    <property type="project" value="UniProtKB-SubCell"/>
</dbReference>
<dbReference type="Proteomes" id="UP000326939">
    <property type="component" value="Chromosome 12"/>
</dbReference>
<dbReference type="Pfam" id="PF13774">
    <property type="entry name" value="Longin"/>
    <property type="match status" value="1"/>
</dbReference>
<evidence type="ECO:0000256" key="2">
    <source>
        <dbReference type="ARBA" id="ARBA00004394"/>
    </source>
</evidence>
<dbReference type="InterPro" id="IPR010908">
    <property type="entry name" value="Longin_dom"/>
</dbReference>
<dbReference type="GO" id="GO:0006890">
    <property type="term" value="P:retrograde vesicle-mediated transport, Golgi to endoplasmic reticulum"/>
    <property type="evidence" value="ECO:0007669"/>
    <property type="project" value="InterPro"/>
</dbReference>
<comment type="caution">
    <text evidence="9">The sequence shown here is derived from an EMBL/GenBank/DDBJ whole genome shotgun (WGS) entry which is preliminary data.</text>
</comment>
<dbReference type="Gene3D" id="3.30.450.50">
    <property type="entry name" value="Longin domain"/>
    <property type="match status" value="1"/>
</dbReference>
<evidence type="ECO:0000256" key="6">
    <source>
        <dbReference type="ARBA" id="ARBA00023136"/>
    </source>
</evidence>
<evidence type="ECO:0000256" key="7">
    <source>
        <dbReference type="SAM" id="Phobius"/>
    </source>
</evidence>
<feature type="domain" description="Longin" evidence="8">
    <location>
        <begin position="39"/>
        <end position="154"/>
    </location>
</feature>
<dbReference type="GO" id="GO:0006888">
    <property type="term" value="P:endoplasmic reticulum to Golgi vesicle-mediated transport"/>
    <property type="evidence" value="ECO:0007669"/>
    <property type="project" value="InterPro"/>
</dbReference>
<keyword evidence="5" id="KW-0175">Coiled coil</keyword>
<comment type="subcellular location">
    <subcellularLocation>
        <location evidence="1">Endoplasmic reticulum membrane</location>
        <topology evidence="1">Single-pass type IV membrane protein</topology>
    </subcellularLocation>
    <subcellularLocation>
        <location evidence="2">Golgi apparatus membrane</location>
    </subcellularLocation>
</comment>
<dbReference type="InterPro" id="IPR011012">
    <property type="entry name" value="Longin-like_dom_sf"/>
</dbReference>
<feature type="transmembrane region" description="Helical" evidence="7">
    <location>
        <begin position="228"/>
        <end position="248"/>
    </location>
</feature>
<accession>A0A5N5KPY4</accession>
<dbReference type="GO" id="GO:0005484">
    <property type="term" value="F:SNAP receptor activity"/>
    <property type="evidence" value="ECO:0007669"/>
    <property type="project" value="InterPro"/>
</dbReference>
<dbReference type="SUPFAM" id="SSF64356">
    <property type="entry name" value="SNARE-like"/>
    <property type="match status" value="1"/>
</dbReference>
<name>A0A5N5KPY4_9ROSI</name>